<dbReference type="EMBL" id="BT138936">
    <property type="protein sequence ID" value="AFK38731.1"/>
    <property type="molecule type" value="mRNA"/>
</dbReference>
<proteinExistence type="evidence at transcript level"/>
<organism evidence="1">
    <name type="scientific">Medicago truncatula</name>
    <name type="common">Barrel medic</name>
    <name type="synonym">Medicago tribuloides</name>
    <dbReference type="NCBI Taxonomy" id="3880"/>
    <lineage>
        <taxon>Eukaryota</taxon>
        <taxon>Viridiplantae</taxon>
        <taxon>Streptophyta</taxon>
        <taxon>Embryophyta</taxon>
        <taxon>Tracheophyta</taxon>
        <taxon>Spermatophyta</taxon>
        <taxon>Magnoliopsida</taxon>
        <taxon>eudicotyledons</taxon>
        <taxon>Gunneridae</taxon>
        <taxon>Pentapetalae</taxon>
        <taxon>rosids</taxon>
        <taxon>fabids</taxon>
        <taxon>Fabales</taxon>
        <taxon>Fabaceae</taxon>
        <taxon>Papilionoideae</taxon>
        <taxon>50 kb inversion clade</taxon>
        <taxon>NPAAA clade</taxon>
        <taxon>Hologalegina</taxon>
        <taxon>IRL clade</taxon>
        <taxon>Trifolieae</taxon>
        <taxon>Medicago</taxon>
    </lineage>
</organism>
<sequence length="51" mass="5516">MVLFHATNADHILVAKSLSFPLIIPTTATVTASIHLCCKVQMGFSNPLFQS</sequence>
<name>I3SEN9_MEDTR</name>
<reference evidence="1" key="1">
    <citation type="submission" date="2012-05" db="EMBL/GenBank/DDBJ databases">
        <authorList>
            <person name="Krishnakumar V."/>
            <person name="Cheung F."/>
            <person name="Xiao Y."/>
            <person name="Chan A."/>
            <person name="Moskal W.A."/>
            <person name="Town C.D."/>
        </authorList>
    </citation>
    <scope>NUCLEOTIDE SEQUENCE</scope>
</reference>
<protein>
    <submittedName>
        <fullName evidence="1">Uncharacterized protein</fullName>
    </submittedName>
</protein>
<dbReference type="AlphaFoldDB" id="I3SEN9"/>
<evidence type="ECO:0000313" key="1">
    <source>
        <dbReference type="EMBL" id="AFK38731.1"/>
    </source>
</evidence>
<accession>I3SEN9</accession>